<protein>
    <submittedName>
        <fullName evidence="1">LamB/YcsF/PxpA-like protein</fullName>
    </submittedName>
</protein>
<dbReference type="Gene3D" id="3.20.20.370">
    <property type="entry name" value="Glycoside hydrolase/deacetylase"/>
    <property type="match status" value="1"/>
</dbReference>
<dbReference type="InterPro" id="IPR011330">
    <property type="entry name" value="Glyco_hydro/deAcase_b/a-brl"/>
</dbReference>
<dbReference type="Pfam" id="PF03746">
    <property type="entry name" value="LamB_YcsF"/>
    <property type="match status" value="1"/>
</dbReference>
<name>A0ABQ5L0R7_9EUKA</name>
<dbReference type="EMBL" id="BQXS01005529">
    <property type="protein sequence ID" value="GKT37956.1"/>
    <property type="molecule type" value="Genomic_DNA"/>
</dbReference>
<dbReference type="Proteomes" id="UP001057375">
    <property type="component" value="Unassembled WGS sequence"/>
</dbReference>
<evidence type="ECO:0000313" key="1">
    <source>
        <dbReference type="EMBL" id="GKT37956.1"/>
    </source>
</evidence>
<dbReference type="PANTHER" id="PTHR30292">
    <property type="entry name" value="UNCHARACTERIZED PROTEIN YBGL-RELATED"/>
    <property type="match status" value="1"/>
</dbReference>
<keyword evidence="2" id="KW-1185">Reference proteome</keyword>
<comment type="caution">
    <text evidence="1">The sequence shown here is derived from an EMBL/GenBank/DDBJ whole genome shotgun (WGS) entry which is preliminary data.</text>
</comment>
<organism evidence="1 2">
    <name type="scientific">Aduncisulcus paluster</name>
    <dbReference type="NCBI Taxonomy" id="2918883"/>
    <lineage>
        <taxon>Eukaryota</taxon>
        <taxon>Metamonada</taxon>
        <taxon>Carpediemonas-like organisms</taxon>
        <taxon>Aduncisulcus</taxon>
    </lineage>
</organism>
<dbReference type="SUPFAM" id="SSF88713">
    <property type="entry name" value="Glycoside hydrolase/deacetylase"/>
    <property type="match status" value="1"/>
</dbReference>
<evidence type="ECO:0000313" key="2">
    <source>
        <dbReference type="Proteomes" id="UP001057375"/>
    </source>
</evidence>
<gene>
    <name evidence="1" type="ORF">ADUPG1_003894</name>
</gene>
<dbReference type="InterPro" id="IPR005501">
    <property type="entry name" value="LamB/YcsF/PxpA-like"/>
</dbReference>
<accession>A0ABQ5L0R7</accession>
<dbReference type="PANTHER" id="PTHR30292:SF0">
    <property type="entry name" value="5-OXOPROLINASE SUBUNIT A"/>
    <property type="match status" value="1"/>
</dbReference>
<reference evidence="1" key="1">
    <citation type="submission" date="2022-03" db="EMBL/GenBank/DDBJ databases">
        <title>Draft genome sequence of Aduncisulcus paluster, a free-living microaerophilic Fornicata.</title>
        <authorList>
            <person name="Yuyama I."/>
            <person name="Kume K."/>
            <person name="Tamura T."/>
            <person name="Inagaki Y."/>
            <person name="Hashimoto T."/>
        </authorList>
    </citation>
    <scope>NUCLEOTIDE SEQUENCE</scope>
    <source>
        <strain evidence="1">NY0171</strain>
    </source>
</reference>
<sequence length="104" mass="11350">MLQSAKAIGLKTASEVFADRAYQNDGSLVPRSQPGAVIHDTEQAIDQVVQMVKEKTVTAITGEQVSIEVESICVHGDNEKALDFIDAIRKRLEAEDIRIQALGE</sequence>
<proteinExistence type="predicted"/>